<keyword evidence="2" id="KW-1185">Reference proteome</keyword>
<dbReference type="Bgee" id="ENSMODG00000037935">
    <property type="expression patterns" value="Expressed in placenta and 1 other cell type or tissue"/>
</dbReference>
<evidence type="ECO:0000313" key="2">
    <source>
        <dbReference type="Proteomes" id="UP000002280"/>
    </source>
</evidence>
<dbReference type="InParanoid" id="A0A5F8G5Q5"/>
<evidence type="ECO:0000313" key="1">
    <source>
        <dbReference type="Ensembl" id="ENSMODP00000042759.1"/>
    </source>
</evidence>
<protein>
    <submittedName>
        <fullName evidence="1">Uncharacterized protein</fullName>
    </submittedName>
</protein>
<dbReference type="GeneTree" id="ENSGT00980000202622"/>
<sequence>MMIPITIPYLKSNQEALHGWKAGTLEAQRGVLSAKNPPGKEGLQCGIFWNAFALCFRSTDVFDSFPLLNPEALYTIIQH</sequence>
<dbReference type="OMA" id="LYTIIQH"/>
<reference evidence="1" key="2">
    <citation type="submission" date="2025-08" db="UniProtKB">
        <authorList>
            <consortium name="Ensembl"/>
        </authorList>
    </citation>
    <scope>IDENTIFICATION</scope>
</reference>
<name>A0A5F8G5Q5_MONDO</name>
<dbReference type="Ensembl" id="ENSMODT00000062403.1">
    <property type="protein sequence ID" value="ENSMODP00000042759.1"/>
    <property type="gene ID" value="ENSMODG00000037935.1"/>
</dbReference>
<accession>A0A5F8G5Q5</accession>
<reference evidence="1" key="3">
    <citation type="submission" date="2025-09" db="UniProtKB">
        <authorList>
            <consortium name="Ensembl"/>
        </authorList>
    </citation>
    <scope>IDENTIFICATION</scope>
</reference>
<reference evidence="1 2" key="1">
    <citation type="journal article" date="2007" name="Nature">
        <title>Genome of the marsupial Monodelphis domestica reveals innovation in non-coding sequences.</title>
        <authorList>
            <person name="Mikkelsen T.S."/>
            <person name="Wakefield M.J."/>
            <person name="Aken B."/>
            <person name="Amemiya C.T."/>
            <person name="Chang J.L."/>
            <person name="Duke S."/>
            <person name="Garber M."/>
            <person name="Gentles A.J."/>
            <person name="Goodstadt L."/>
            <person name="Heger A."/>
            <person name="Jurka J."/>
            <person name="Kamal M."/>
            <person name="Mauceli E."/>
            <person name="Searle S.M."/>
            <person name="Sharpe T."/>
            <person name="Baker M.L."/>
            <person name="Batzer M.A."/>
            <person name="Benos P.V."/>
            <person name="Belov K."/>
            <person name="Clamp M."/>
            <person name="Cook A."/>
            <person name="Cuff J."/>
            <person name="Das R."/>
            <person name="Davidow L."/>
            <person name="Deakin J.E."/>
            <person name="Fazzari M.J."/>
            <person name="Glass J.L."/>
            <person name="Grabherr M."/>
            <person name="Greally J.M."/>
            <person name="Gu W."/>
            <person name="Hore T.A."/>
            <person name="Huttley G.A."/>
            <person name="Kleber M."/>
            <person name="Jirtle R.L."/>
            <person name="Koina E."/>
            <person name="Lee J.T."/>
            <person name="Mahony S."/>
            <person name="Marra M.A."/>
            <person name="Miller R.D."/>
            <person name="Nicholls R.D."/>
            <person name="Oda M."/>
            <person name="Papenfuss A.T."/>
            <person name="Parra Z.E."/>
            <person name="Pollock D.D."/>
            <person name="Ray D.A."/>
            <person name="Schein J.E."/>
            <person name="Speed T.P."/>
            <person name="Thompson K."/>
            <person name="VandeBerg J.L."/>
            <person name="Wade C.M."/>
            <person name="Walker J.A."/>
            <person name="Waters P.D."/>
            <person name="Webber C."/>
            <person name="Weidman J.R."/>
            <person name="Xie X."/>
            <person name="Zody M.C."/>
            <person name="Baldwin J."/>
            <person name="Abdouelleil A."/>
            <person name="Abdulkadir J."/>
            <person name="Abebe A."/>
            <person name="Abera B."/>
            <person name="Abreu J."/>
            <person name="Acer S.C."/>
            <person name="Aftuck L."/>
            <person name="Alexander A."/>
            <person name="An P."/>
            <person name="Anderson E."/>
            <person name="Anderson S."/>
            <person name="Arachi H."/>
            <person name="Azer M."/>
            <person name="Bachantsang P."/>
            <person name="Barry A."/>
            <person name="Bayul T."/>
            <person name="Berlin A."/>
            <person name="Bessette D."/>
            <person name="Bloom T."/>
            <person name="Bloom T."/>
            <person name="Boguslavskiy L."/>
            <person name="Bonnet C."/>
            <person name="Boukhgalter B."/>
            <person name="Bourzgui I."/>
            <person name="Brown A."/>
            <person name="Cahill P."/>
            <person name="Channer S."/>
            <person name="Cheshatsang Y."/>
            <person name="Chuda L."/>
            <person name="Citroen M."/>
            <person name="Collymore A."/>
            <person name="Cooke P."/>
            <person name="Costello M."/>
            <person name="D'Aco K."/>
            <person name="Daza R."/>
            <person name="De Haan G."/>
            <person name="DeGray S."/>
            <person name="DeMaso C."/>
            <person name="Dhargay N."/>
            <person name="Dooley K."/>
            <person name="Dooley E."/>
            <person name="Doricent M."/>
            <person name="Dorje P."/>
            <person name="Dorjee K."/>
            <person name="Dupes A."/>
            <person name="Elong R."/>
            <person name="Falk J."/>
            <person name="Farina A."/>
            <person name="Faro S."/>
            <person name="Ferguson D."/>
            <person name="Fisher S."/>
            <person name="Foley C.D."/>
            <person name="Franke A."/>
            <person name="Friedrich D."/>
            <person name="Gadbois L."/>
            <person name="Gearin G."/>
            <person name="Gearin C.R."/>
            <person name="Giannoukos G."/>
            <person name="Goode T."/>
            <person name="Graham J."/>
            <person name="Grandbois E."/>
            <person name="Grewal S."/>
            <person name="Gyaltsen K."/>
            <person name="Hafez N."/>
            <person name="Hagos B."/>
            <person name="Hall J."/>
            <person name="Henson C."/>
            <person name="Hollinger A."/>
            <person name="Honan T."/>
            <person name="Huard M.D."/>
            <person name="Hughes L."/>
            <person name="Hurhula B."/>
            <person name="Husby M.E."/>
            <person name="Kamat A."/>
            <person name="Kanga B."/>
            <person name="Kashin S."/>
            <person name="Khazanovich D."/>
            <person name="Kisner P."/>
            <person name="Lance K."/>
            <person name="Lara M."/>
            <person name="Lee W."/>
            <person name="Lennon N."/>
            <person name="Letendre F."/>
            <person name="LeVine R."/>
            <person name="Lipovsky A."/>
            <person name="Liu X."/>
            <person name="Liu J."/>
            <person name="Liu S."/>
            <person name="Lokyitsang T."/>
            <person name="Lokyitsang Y."/>
            <person name="Lubonja R."/>
            <person name="Lui A."/>
            <person name="MacDonald P."/>
            <person name="Magnisalis V."/>
            <person name="Maru K."/>
            <person name="Matthews C."/>
            <person name="McCusker W."/>
            <person name="McDonough S."/>
            <person name="Mehta T."/>
            <person name="Meldrim J."/>
            <person name="Meneus L."/>
            <person name="Mihai O."/>
            <person name="Mihalev A."/>
            <person name="Mihova T."/>
            <person name="Mittelman R."/>
            <person name="Mlenga V."/>
            <person name="Montmayeur A."/>
            <person name="Mulrain L."/>
            <person name="Navidi A."/>
            <person name="Naylor J."/>
            <person name="Negash T."/>
            <person name="Nguyen T."/>
            <person name="Nguyen N."/>
            <person name="Nicol R."/>
            <person name="Norbu C."/>
            <person name="Norbu N."/>
            <person name="Novod N."/>
            <person name="O'Neill B."/>
            <person name="Osman S."/>
            <person name="Markiewicz E."/>
            <person name="Oyono O.L."/>
            <person name="Patti C."/>
            <person name="Phunkhang P."/>
            <person name="Pierre F."/>
            <person name="Priest M."/>
            <person name="Raghuraman S."/>
            <person name="Rege F."/>
            <person name="Reyes R."/>
            <person name="Rise C."/>
            <person name="Rogov P."/>
            <person name="Ross K."/>
            <person name="Ryan E."/>
            <person name="Settipalli S."/>
            <person name="Shea T."/>
            <person name="Sherpa N."/>
            <person name="Shi L."/>
            <person name="Shih D."/>
            <person name="Sparrow T."/>
            <person name="Spaulding J."/>
            <person name="Stalker J."/>
            <person name="Stange-Thomann N."/>
            <person name="Stavropoulos S."/>
            <person name="Stone C."/>
            <person name="Strader C."/>
            <person name="Tesfaye S."/>
            <person name="Thomson T."/>
            <person name="Thoulutsang Y."/>
            <person name="Thoulutsang D."/>
            <person name="Topham K."/>
            <person name="Topping I."/>
            <person name="Tsamla T."/>
            <person name="Vassiliev H."/>
            <person name="Vo A."/>
            <person name="Wangchuk T."/>
            <person name="Wangdi T."/>
            <person name="Weiand M."/>
            <person name="Wilkinson J."/>
            <person name="Wilson A."/>
            <person name="Yadav S."/>
            <person name="Young G."/>
            <person name="Yu Q."/>
            <person name="Zembek L."/>
            <person name="Zhong D."/>
            <person name="Zimmer A."/>
            <person name="Zwirko Z."/>
            <person name="Jaffe D.B."/>
            <person name="Alvarez P."/>
            <person name="Brockman W."/>
            <person name="Butler J."/>
            <person name="Chin C."/>
            <person name="Gnerre S."/>
            <person name="MacCallum I."/>
            <person name="Graves J.A."/>
            <person name="Ponting C.P."/>
            <person name="Breen M."/>
            <person name="Samollow P.B."/>
            <person name="Lander E.S."/>
            <person name="Lindblad-Toh K."/>
        </authorList>
    </citation>
    <scope>NUCLEOTIDE SEQUENCE [LARGE SCALE GENOMIC DNA]</scope>
</reference>
<organism evidence="1 2">
    <name type="scientific">Monodelphis domestica</name>
    <name type="common">Gray short-tailed opossum</name>
    <dbReference type="NCBI Taxonomy" id="13616"/>
    <lineage>
        <taxon>Eukaryota</taxon>
        <taxon>Metazoa</taxon>
        <taxon>Chordata</taxon>
        <taxon>Craniata</taxon>
        <taxon>Vertebrata</taxon>
        <taxon>Euteleostomi</taxon>
        <taxon>Mammalia</taxon>
        <taxon>Metatheria</taxon>
        <taxon>Didelphimorphia</taxon>
        <taxon>Didelphidae</taxon>
        <taxon>Monodelphis</taxon>
    </lineage>
</organism>
<dbReference type="AlphaFoldDB" id="A0A5F8G5Q5"/>
<dbReference type="Proteomes" id="UP000002280">
    <property type="component" value="Chromosome 8"/>
</dbReference>
<proteinExistence type="predicted"/>